<keyword evidence="3" id="KW-1185">Reference proteome</keyword>
<sequence length="108" mass="12051">GPPANPPFSLPPLSCFLLPPLPTFLPSITFSLMLYLLPSLLLLPPLLVYLVSRILAFILALPHFFLPPNLSAFPATFHTYHLTTVATAYIPNLNSIFRITCDTYTMFM</sequence>
<dbReference type="EMBL" id="LN891062">
    <property type="protein sequence ID" value="CUS09949.1"/>
    <property type="molecule type" value="Genomic_DNA"/>
</dbReference>
<protein>
    <submittedName>
        <fullName evidence="2">Uncharacterized protein</fullName>
    </submittedName>
</protein>
<evidence type="ECO:0000313" key="3">
    <source>
        <dbReference type="Proteomes" id="UP001412239"/>
    </source>
</evidence>
<keyword evidence="1" id="KW-0812">Transmembrane</keyword>
<accession>A0A292PQV8</accession>
<evidence type="ECO:0000313" key="2">
    <source>
        <dbReference type="EMBL" id="CUS09949.1"/>
    </source>
</evidence>
<name>A0A292PQV8_9PEZI</name>
<organism evidence="2 3">
    <name type="scientific">Tuber aestivum</name>
    <name type="common">summer truffle</name>
    <dbReference type="NCBI Taxonomy" id="59557"/>
    <lineage>
        <taxon>Eukaryota</taxon>
        <taxon>Fungi</taxon>
        <taxon>Dikarya</taxon>
        <taxon>Ascomycota</taxon>
        <taxon>Pezizomycotina</taxon>
        <taxon>Pezizomycetes</taxon>
        <taxon>Pezizales</taxon>
        <taxon>Tuberaceae</taxon>
        <taxon>Tuber</taxon>
    </lineage>
</organism>
<gene>
    <name evidence="2" type="ORF">GSTUAT00005955001</name>
</gene>
<evidence type="ECO:0000256" key="1">
    <source>
        <dbReference type="SAM" id="Phobius"/>
    </source>
</evidence>
<dbReference type="Proteomes" id="UP001412239">
    <property type="component" value="Unassembled WGS sequence"/>
</dbReference>
<keyword evidence="1" id="KW-1133">Transmembrane helix</keyword>
<keyword evidence="1" id="KW-0472">Membrane</keyword>
<reference evidence="2" key="1">
    <citation type="submission" date="2015-10" db="EMBL/GenBank/DDBJ databases">
        <authorList>
            <person name="Regsiter A."/>
            <person name="william w."/>
        </authorList>
    </citation>
    <scope>NUCLEOTIDE SEQUENCE</scope>
    <source>
        <strain evidence="2">Montdore</strain>
    </source>
</reference>
<proteinExistence type="predicted"/>
<feature type="transmembrane region" description="Helical" evidence="1">
    <location>
        <begin position="46"/>
        <end position="66"/>
    </location>
</feature>
<dbReference type="AlphaFoldDB" id="A0A292PQV8"/>
<feature type="non-terminal residue" evidence="2">
    <location>
        <position position="1"/>
    </location>
</feature>
<feature type="transmembrane region" description="Helical" evidence="1">
    <location>
        <begin position="16"/>
        <end position="37"/>
    </location>
</feature>